<evidence type="ECO:0000256" key="4">
    <source>
        <dbReference type="ARBA" id="ARBA00022989"/>
    </source>
</evidence>
<evidence type="ECO:0000256" key="2">
    <source>
        <dbReference type="ARBA" id="ARBA00022475"/>
    </source>
</evidence>
<dbReference type="PANTHER" id="PTHR34857:SF2">
    <property type="entry name" value="SLL0384 PROTEIN"/>
    <property type="match status" value="1"/>
</dbReference>
<dbReference type="Pfam" id="PF02361">
    <property type="entry name" value="CbiQ"/>
    <property type="match status" value="1"/>
</dbReference>
<evidence type="ECO:0000256" key="5">
    <source>
        <dbReference type="ARBA" id="ARBA00023136"/>
    </source>
</evidence>
<dbReference type="STRING" id="1125712.HMPREF1316_0237"/>
<dbReference type="PATRIC" id="fig|1125712.3.peg.1361"/>
<dbReference type="EMBL" id="AWEZ01000045">
    <property type="protein sequence ID" value="ERL08322.1"/>
    <property type="molecule type" value="Genomic_DNA"/>
</dbReference>
<evidence type="ECO:0000256" key="3">
    <source>
        <dbReference type="ARBA" id="ARBA00022692"/>
    </source>
</evidence>
<protein>
    <submittedName>
        <fullName evidence="7">Cobalt transport protein</fullName>
    </submittedName>
</protein>
<dbReference type="Proteomes" id="UP000016638">
    <property type="component" value="Unassembled WGS sequence"/>
</dbReference>
<keyword evidence="3 6" id="KW-0812">Transmembrane</keyword>
<organism evidence="7 8">
    <name type="scientific">Olsenella profusa F0195</name>
    <dbReference type="NCBI Taxonomy" id="1125712"/>
    <lineage>
        <taxon>Bacteria</taxon>
        <taxon>Bacillati</taxon>
        <taxon>Actinomycetota</taxon>
        <taxon>Coriobacteriia</taxon>
        <taxon>Coriobacteriales</taxon>
        <taxon>Atopobiaceae</taxon>
        <taxon>Olsenella</taxon>
    </lineage>
</organism>
<feature type="transmembrane region" description="Helical" evidence="6">
    <location>
        <begin position="23"/>
        <end position="51"/>
    </location>
</feature>
<reference evidence="7 8" key="1">
    <citation type="submission" date="2013-08" db="EMBL/GenBank/DDBJ databases">
        <authorList>
            <person name="Durkin A.S."/>
            <person name="Haft D.R."/>
            <person name="McCorrison J."/>
            <person name="Torralba M."/>
            <person name="Gillis M."/>
            <person name="Haft D.H."/>
            <person name="Methe B."/>
            <person name="Sutton G."/>
            <person name="Nelson K.E."/>
        </authorList>
    </citation>
    <scope>NUCLEOTIDE SEQUENCE [LARGE SCALE GENOMIC DNA]</scope>
    <source>
        <strain evidence="7 8">F0195</strain>
    </source>
</reference>
<dbReference type="PANTHER" id="PTHR34857">
    <property type="entry name" value="SLL0384 PROTEIN"/>
    <property type="match status" value="1"/>
</dbReference>
<keyword evidence="2" id="KW-1003">Cell membrane</keyword>
<dbReference type="GO" id="GO:0005886">
    <property type="term" value="C:plasma membrane"/>
    <property type="evidence" value="ECO:0007669"/>
    <property type="project" value="UniProtKB-ARBA"/>
</dbReference>
<dbReference type="RefSeq" id="WP_021726191.1">
    <property type="nucleotide sequence ID" value="NZ_AWEZ01000045.1"/>
</dbReference>
<keyword evidence="8" id="KW-1185">Reference proteome</keyword>
<evidence type="ECO:0000256" key="1">
    <source>
        <dbReference type="ARBA" id="ARBA00004141"/>
    </source>
</evidence>
<feature type="transmembrane region" description="Helical" evidence="6">
    <location>
        <begin position="63"/>
        <end position="83"/>
    </location>
</feature>
<evidence type="ECO:0000256" key="6">
    <source>
        <dbReference type="SAM" id="Phobius"/>
    </source>
</evidence>
<gene>
    <name evidence="7" type="ORF">HMPREF1316_0237</name>
</gene>
<comment type="subcellular location">
    <subcellularLocation>
        <location evidence="1">Membrane</location>
        <topology evidence="1">Multi-pass membrane protein</topology>
    </subcellularLocation>
</comment>
<dbReference type="eggNOG" id="COG0619">
    <property type="taxonomic scope" value="Bacteria"/>
</dbReference>
<evidence type="ECO:0000313" key="7">
    <source>
        <dbReference type="EMBL" id="ERL08322.1"/>
    </source>
</evidence>
<dbReference type="OrthoDB" id="6400at2"/>
<keyword evidence="5 6" id="KW-0472">Membrane</keyword>
<sequence>MTSVLDYHEGTTLLHRANPITKVAFAVCVCVATLLAGGYPMLVGIIVLLVLVGGYAGIASDTLRLLGAFAGLGTLMLVVQTALVRQGTVLFLWVTDRGLDMGAHVALRLVAFALPLVMMLMVTRLTDLANAAVEVLHVPYRYAFTITTALRFVPIFSEQMGQIMEAQTARGVAFDSPNPLRRLRLMLPLIAPLLISSVAKADDTALAAEERGFYLRSRTSSSRRYPFGMPDVLVASAAVAIVTLGVLF</sequence>
<dbReference type="AlphaFoldDB" id="U2UYZ4"/>
<proteinExistence type="predicted"/>
<comment type="caution">
    <text evidence="7">The sequence shown here is derived from an EMBL/GenBank/DDBJ whole genome shotgun (WGS) entry which is preliminary data.</text>
</comment>
<name>U2UYZ4_9ACTN</name>
<evidence type="ECO:0000313" key="8">
    <source>
        <dbReference type="Proteomes" id="UP000016638"/>
    </source>
</evidence>
<dbReference type="CDD" id="cd16914">
    <property type="entry name" value="EcfT"/>
    <property type="match status" value="1"/>
</dbReference>
<dbReference type="InterPro" id="IPR003339">
    <property type="entry name" value="ABC/ECF_trnsptr_transmembrane"/>
</dbReference>
<dbReference type="InterPro" id="IPR051611">
    <property type="entry name" value="ECF_transporter_component"/>
</dbReference>
<feature type="transmembrane region" description="Helical" evidence="6">
    <location>
        <begin position="103"/>
        <end position="122"/>
    </location>
</feature>
<accession>U2UYZ4</accession>
<feature type="transmembrane region" description="Helical" evidence="6">
    <location>
        <begin position="225"/>
        <end position="247"/>
    </location>
</feature>
<keyword evidence="4 6" id="KW-1133">Transmembrane helix</keyword>